<keyword evidence="3" id="KW-1185">Reference proteome</keyword>
<dbReference type="Proteomes" id="UP000314294">
    <property type="component" value="Unassembled WGS sequence"/>
</dbReference>
<name>A0A4Z2IL84_9TELE</name>
<accession>A0A4Z2IL84</accession>
<sequence>MTMEVRNNEPFQKFNSPDHWCARQPRFLASPPRPPPFAKASAGLAASRGDEKTPVIKAIALRSDPIEKRVRTEPLGAVSNMAGSGSSRVKSGEGWGDGKKKGSSAAFYAGHRSSGDGPRLELSLTDTEPPT</sequence>
<feature type="region of interest" description="Disordered" evidence="1">
    <location>
        <begin position="72"/>
        <end position="131"/>
    </location>
</feature>
<dbReference type="AlphaFoldDB" id="A0A4Z2IL84"/>
<organism evidence="2 3">
    <name type="scientific">Liparis tanakae</name>
    <name type="common">Tanaka's snailfish</name>
    <dbReference type="NCBI Taxonomy" id="230148"/>
    <lineage>
        <taxon>Eukaryota</taxon>
        <taxon>Metazoa</taxon>
        <taxon>Chordata</taxon>
        <taxon>Craniata</taxon>
        <taxon>Vertebrata</taxon>
        <taxon>Euteleostomi</taxon>
        <taxon>Actinopterygii</taxon>
        <taxon>Neopterygii</taxon>
        <taxon>Teleostei</taxon>
        <taxon>Neoteleostei</taxon>
        <taxon>Acanthomorphata</taxon>
        <taxon>Eupercaria</taxon>
        <taxon>Perciformes</taxon>
        <taxon>Cottioidei</taxon>
        <taxon>Cottales</taxon>
        <taxon>Liparidae</taxon>
        <taxon>Liparis</taxon>
    </lineage>
</organism>
<evidence type="ECO:0000313" key="3">
    <source>
        <dbReference type="Proteomes" id="UP000314294"/>
    </source>
</evidence>
<gene>
    <name evidence="2" type="ORF">EYF80_011261</name>
</gene>
<protein>
    <submittedName>
        <fullName evidence="2">Uncharacterized protein</fullName>
    </submittedName>
</protein>
<evidence type="ECO:0000313" key="2">
    <source>
        <dbReference type="EMBL" id="TNN78478.1"/>
    </source>
</evidence>
<comment type="caution">
    <text evidence="2">The sequence shown here is derived from an EMBL/GenBank/DDBJ whole genome shotgun (WGS) entry which is preliminary data.</text>
</comment>
<dbReference type="EMBL" id="SRLO01000073">
    <property type="protein sequence ID" value="TNN78478.1"/>
    <property type="molecule type" value="Genomic_DNA"/>
</dbReference>
<feature type="region of interest" description="Disordered" evidence="1">
    <location>
        <begin position="24"/>
        <end position="50"/>
    </location>
</feature>
<evidence type="ECO:0000256" key="1">
    <source>
        <dbReference type="SAM" id="MobiDB-lite"/>
    </source>
</evidence>
<reference evidence="2 3" key="1">
    <citation type="submission" date="2019-03" db="EMBL/GenBank/DDBJ databases">
        <title>First draft genome of Liparis tanakae, snailfish: a comprehensive survey of snailfish specific genes.</title>
        <authorList>
            <person name="Kim W."/>
            <person name="Song I."/>
            <person name="Jeong J.-H."/>
            <person name="Kim D."/>
            <person name="Kim S."/>
            <person name="Ryu S."/>
            <person name="Song J.Y."/>
            <person name="Lee S.K."/>
        </authorList>
    </citation>
    <scope>NUCLEOTIDE SEQUENCE [LARGE SCALE GENOMIC DNA]</scope>
    <source>
        <tissue evidence="2">Muscle</tissue>
    </source>
</reference>
<proteinExistence type="predicted"/>